<protein>
    <submittedName>
        <fullName evidence="2">Por secretion system C-terminal sorting domain-containing protein</fullName>
    </submittedName>
</protein>
<name>A0A1T5F998_9BACT</name>
<dbReference type="RefSeq" id="WP_082215456.1">
    <property type="nucleotide sequence ID" value="NZ_FUZA01000003.1"/>
</dbReference>
<proteinExistence type="predicted"/>
<keyword evidence="3" id="KW-1185">Reference proteome</keyword>
<evidence type="ECO:0000313" key="3">
    <source>
        <dbReference type="Proteomes" id="UP000190897"/>
    </source>
</evidence>
<organism evidence="2 3">
    <name type="scientific">Dyadobacter psychrophilus</name>
    <dbReference type="NCBI Taxonomy" id="651661"/>
    <lineage>
        <taxon>Bacteria</taxon>
        <taxon>Pseudomonadati</taxon>
        <taxon>Bacteroidota</taxon>
        <taxon>Cytophagia</taxon>
        <taxon>Cytophagales</taxon>
        <taxon>Spirosomataceae</taxon>
        <taxon>Dyadobacter</taxon>
    </lineage>
</organism>
<feature type="domain" description="Secretion system C-terminal sorting" evidence="1">
    <location>
        <begin position="596"/>
        <end position="667"/>
    </location>
</feature>
<sequence>MKISIHQLIKELAMKGSRSTLGFIMIFVLLVQSVSAQEYVSSATSDANPVLFAPATAGDPDNMEGVPDGNSTTISASGIIVSFINRTSDASVTLTFPNSIAAGKKAYIRITDPVISGISLSLDPIANVLGLLENNIIDVTTNAGDATTEMVRDAGGNLFLAVTSDEAFLAVTVEIDFANSTSLLTATLASVSMSFEHGVVYENSALTPCQAVPFAFVGRDPKASGIAITLTDALQNPQRAIDGDLTAGNFSLLQNGTVAVASSVYENIYLGKTAPGSNEVIAFVSRPGALANVDLIANVTIQAYLGNDPIGSPQSVRQLLLDVELLGLFTSSGIARVSFVPGSAYDRIEIRSRTFAGVSAFTGIQVHEVASRPPVTFTGGDLLVYDTNDNVDVNLTTAVAYALDPDFPSNPAQPGFSIACGTPGDYTYSLKDVTLVTGRTTAGTLPNTFSLTTGGALQGNANDNQTGIYFFDVEARNALGQTAVTTFKIIIEPTLPVTLVSFKASSEGPTALLSWSTASETNSDRFDIERSQNGKQWDKIGSVKSNRESVSQRFYDFKDTQPLEGQNLYRLKMVDLDETFAYSHIENLKFASTAFLYPNPVRNAENLNLNLADWSKIKQVKVVNALGKTVFEASNALSTGISTRNLSSGSYVVQVIHINGTISAHKFVRQ</sequence>
<reference evidence="3" key="1">
    <citation type="submission" date="2017-02" db="EMBL/GenBank/DDBJ databases">
        <authorList>
            <person name="Varghese N."/>
            <person name="Submissions S."/>
        </authorList>
    </citation>
    <scope>NUCLEOTIDE SEQUENCE [LARGE SCALE GENOMIC DNA]</scope>
    <source>
        <strain evidence="3">DSM 22270</strain>
    </source>
</reference>
<dbReference type="AlphaFoldDB" id="A0A1T5F998"/>
<dbReference type="OrthoDB" id="1236981at2"/>
<accession>A0A1T5F998</accession>
<gene>
    <name evidence="2" type="ORF">SAMN05660293_02904</name>
</gene>
<evidence type="ECO:0000259" key="1">
    <source>
        <dbReference type="Pfam" id="PF18962"/>
    </source>
</evidence>
<dbReference type="NCBIfam" id="TIGR04183">
    <property type="entry name" value="Por_Secre_tail"/>
    <property type="match status" value="1"/>
</dbReference>
<dbReference type="STRING" id="651661.SAMN05660293_02904"/>
<dbReference type="InterPro" id="IPR026444">
    <property type="entry name" value="Secre_tail"/>
</dbReference>
<dbReference type="Proteomes" id="UP000190897">
    <property type="component" value="Unassembled WGS sequence"/>
</dbReference>
<dbReference type="Pfam" id="PF18962">
    <property type="entry name" value="Por_Secre_tail"/>
    <property type="match status" value="1"/>
</dbReference>
<dbReference type="EMBL" id="FUZA01000003">
    <property type="protein sequence ID" value="SKB92707.1"/>
    <property type="molecule type" value="Genomic_DNA"/>
</dbReference>
<evidence type="ECO:0000313" key="2">
    <source>
        <dbReference type="EMBL" id="SKB92707.1"/>
    </source>
</evidence>